<proteinExistence type="predicted"/>
<dbReference type="EMBL" id="CP025012">
    <property type="protein sequence ID" value="AUW41184.1"/>
    <property type="molecule type" value="Genomic_DNA"/>
</dbReference>
<organism evidence="1 2">
    <name type="scientific">Rhizobium leguminosarum</name>
    <dbReference type="NCBI Taxonomy" id="384"/>
    <lineage>
        <taxon>Bacteria</taxon>
        <taxon>Pseudomonadati</taxon>
        <taxon>Pseudomonadota</taxon>
        <taxon>Alphaproteobacteria</taxon>
        <taxon>Hyphomicrobiales</taxon>
        <taxon>Rhizobiaceae</taxon>
        <taxon>Rhizobium/Agrobacterium group</taxon>
        <taxon>Rhizobium</taxon>
    </lineage>
</organism>
<dbReference type="AlphaFoldDB" id="A0A2K9YYX4"/>
<dbReference type="Proteomes" id="UP000238523">
    <property type="component" value="Chromosome"/>
</dbReference>
<sequence>MSCVSIQLPQAQFALQTSATLDFGIIYASIDACVTGDEGGYHRGAWEFGRSPGHLDHF</sequence>
<evidence type="ECO:0000313" key="1">
    <source>
        <dbReference type="EMBL" id="AUW41184.1"/>
    </source>
</evidence>
<reference evidence="1 2" key="1">
    <citation type="submission" date="2017-11" db="EMBL/GenBank/DDBJ databases">
        <title>Complete genome of Rhizobium leguminosarum Norway, an ineffective micro-symbiont.</title>
        <authorList>
            <person name="Hoffrichter A."/>
            <person name="Liang J."/>
            <person name="Brachmann A."/>
            <person name="Marin M."/>
        </authorList>
    </citation>
    <scope>NUCLEOTIDE SEQUENCE [LARGE SCALE GENOMIC DNA]</scope>
    <source>
        <strain evidence="1 2">Norway</strain>
    </source>
</reference>
<gene>
    <name evidence="1" type="ORF">CUJ84_Chr000779</name>
</gene>
<protein>
    <submittedName>
        <fullName evidence="1">Uncharacterized protein</fullName>
    </submittedName>
</protein>
<evidence type="ECO:0000313" key="2">
    <source>
        <dbReference type="Proteomes" id="UP000238523"/>
    </source>
</evidence>
<accession>A0A2K9YYX4</accession>
<name>A0A2K9YYX4_RHILE</name>